<proteinExistence type="predicted"/>
<dbReference type="CDD" id="cd01099">
    <property type="entry name" value="PAN_AP_HGF"/>
    <property type="match status" value="1"/>
</dbReference>
<protein>
    <recommendedName>
        <fullName evidence="1">Apple domain-containing protein</fullName>
    </recommendedName>
</protein>
<dbReference type="InterPro" id="IPR003609">
    <property type="entry name" value="Pan_app"/>
</dbReference>
<accession>A0AAV2RZX0</accession>
<keyword evidence="3" id="KW-1185">Reference proteome</keyword>
<dbReference type="Gene3D" id="3.50.4.10">
    <property type="entry name" value="Hepatocyte Growth Factor"/>
    <property type="match status" value="1"/>
</dbReference>
<name>A0AAV2RZX0_MEGNR</name>
<evidence type="ECO:0000313" key="3">
    <source>
        <dbReference type="Proteomes" id="UP001497623"/>
    </source>
</evidence>
<reference evidence="2 3" key="1">
    <citation type="submission" date="2024-05" db="EMBL/GenBank/DDBJ databases">
        <authorList>
            <person name="Wallberg A."/>
        </authorList>
    </citation>
    <scope>NUCLEOTIDE SEQUENCE [LARGE SCALE GENOMIC DNA]</scope>
</reference>
<dbReference type="AlphaFoldDB" id="A0AAV2RZX0"/>
<dbReference type="SUPFAM" id="SSF57414">
    <property type="entry name" value="Hairpin loop containing domain-like"/>
    <property type="match status" value="1"/>
</dbReference>
<dbReference type="EMBL" id="CAXKWB010036124">
    <property type="protein sequence ID" value="CAL4147569.1"/>
    <property type="molecule type" value="Genomic_DNA"/>
</dbReference>
<feature type="non-terminal residue" evidence="2">
    <location>
        <position position="1"/>
    </location>
</feature>
<organism evidence="2 3">
    <name type="scientific">Meganyctiphanes norvegica</name>
    <name type="common">Northern krill</name>
    <name type="synonym">Thysanopoda norvegica</name>
    <dbReference type="NCBI Taxonomy" id="48144"/>
    <lineage>
        <taxon>Eukaryota</taxon>
        <taxon>Metazoa</taxon>
        <taxon>Ecdysozoa</taxon>
        <taxon>Arthropoda</taxon>
        <taxon>Crustacea</taxon>
        <taxon>Multicrustacea</taxon>
        <taxon>Malacostraca</taxon>
        <taxon>Eumalacostraca</taxon>
        <taxon>Eucarida</taxon>
        <taxon>Euphausiacea</taxon>
        <taxon>Euphausiidae</taxon>
        <taxon>Meganyctiphanes</taxon>
    </lineage>
</organism>
<sequence length="140" mass="15023">GPLQKCRGLAGRCGDGLECSLPPPPLALQGLPGICVLRTSAPRPVLPTSLSGTTSAPVGTAWTPEVYACIKGKNNLVLDRISLDNCKANCETQTGFVCRSLEYHRSSRRCVLSEATSSSCDYRVPCHGNQDWLFTETIGR</sequence>
<feature type="domain" description="Apple" evidence="1">
    <location>
        <begin position="74"/>
        <end position="121"/>
    </location>
</feature>
<comment type="caution">
    <text evidence="2">The sequence shown here is derived from an EMBL/GenBank/DDBJ whole genome shotgun (WGS) entry which is preliminary data.</text>
</comment>
<evidence type="ECO:0000313" key="2">
    <source>
        <dbReference type="EMBL" id="CAL4147569.1"/>
    </source>
</evidence>
<dbReference type="Pfam" id="PF00024">
    <property type="entry name" value="PAN_1"/>
    <property type="match status" value="1"/>
</dbReference>
<evidence type="ECO:0000259" key="1">
    <source>
        <dbReference type="Pfam" id="PF00024"/>
    </source>
</evidence>
<dbReference type="Proteomes" id="UP001497623">
    <property type="component" value="Unassembled WGS sequence"/>
</dbReference>
<feature type="non-terminal residue" evidence="2">
    <location>
        <position position="140"/>
    </location>
</feature>
<gene>
    <name evidence="2" type="ORF">MNOR_LOCUS30089</name>
</gene>